<keyword evidence="1" id="KW-0472">Membrane</keyword>
<sequence length="321" mass="34851">MGKKKGIGSVVEYLKVFLLFVAVASVSGIIVLKVSMYTGGETVNTPDVRGRKIIPALEVLNRTGLNLKVTRLDYDSATPKDRIISQSPRPGEALKSGKDVKVVISRGAKEIIIPNLVGASLGRAESGLRKNEIIISKKIEIYSDSPQNSVLAQKPLAGSAIRRGDSVVLLISAGPPPEYTLMPKFTDDPIADVMDRLKGMDLKISHVSYEPDTLRERGVVIQQNPQAGARVKKGALISLSVSEGVRYGEEKPPTYTILYYTVPDGNSAVKVSIAQDNLDGEREVYNRVHSPGDTISLLVAIKGRTAVKIFLDNELAEVKRY</sequence>
<feature type="domain" description="PASTA" evidence="2">
    <location>
        <begin position="39"/>
        <end position="106"/>
    </location>
</feature>
<keyword evidence="1" id="KW-0812">Transmembrane</keyword>
<evidence type="ECO:0000259" key="2">
    <source>
        <dbReference type="PROSITE" id="PS51178"/>
    </source>
</evidence>
<protein>
    <recommendedName>
        <fullName evidence="2">PASTA domain-containing protein</fullName>
    </recommendedName>
</protein>
<evidence type="ECO:0000256" key="1">
    <source>
        <dbReference type="SAM" id="Phobius"/>
    </source>
</evidence>
<proteinExistence type="predicted"/>
<feature type="transmembrane region" description="Helical" evidence="1">
    <location>
        <begin position="12"/>
        <end position="32"/>
    </location>
</feature>
<gene>
    <name evidence="3" type="ORF">MNBD_NITROSPINAE01-187</name>
</gene>
<dbReference type="PROSITE" id="PS51178">
    <property type="entry name" value="PASTA"/>
    <property type="match status" value="3"/>
</dbReference>
<reference evidence="3" key="1">
    <citation type="submission" date="2018-06" db="EMBL/GenBank/DDBJ databases">
        <authorList>
            <person name="Zhirakovskaya E."/>
        </authorList>
    </citation>
    <scope>NUCLEOTIDE SEQUENCE</scope>
</reference>
<feature type="domain" description="PASTA" evidence="2">
    <location>
        <begin position="107"/>
        <end position="173"/>
    </location>
</feature>
<keyword evidence="1" id="KW-1133">Transmembrane helix</keyword>
<organism evidence="3">
    <name type="scientific">hydrothermal vent metagenome</name>
    <dbReference type="NCBI Taxonomy" id="652676"/>
    <lineage>
        <taxon>unclassified sequences</taxon>
        <taxon>metagenomes</taxon>
        <taxon>ecological metagenomes</taxon>
    </lineage>
</organism>
<dbReference type="SMART" id="SM00740">
    <property type="entry name" value="PASTA"/>
    <property type="match status" value="3"/>
</dbReference>
<dbReference type="Gene3D" id="3.30.10.20">
    <property type="match status" value="3"/>
</dbReference>
<accession>A0A3B1C6S4</accession>
<name>A0A3B1C6S4_9ZZZZ</name>
<dbReference type="EMBL" id="UOGC01000091">
    <property type="protein sequence ID" value="VAX19568.1"/>
    <property type="molecule type" value="Genomic_DNA"/>
</dbReference>
<feature type="domain" description="PASTA" evidence="2">
    <location>
        <begin position="176"/>
        <end position="243"/>
    </location>
</feature>
<dbReference type="InterPro" id="IPR005543">
    <property type="entry name" value="PASTA_dom"/>
</dbReference>
<evidence type="ECO:0000313" key="3">
    <source>
        <dbReference type="EMBL" id="VAX19568.1"/>
    </source>
</evidence>
<dbReference type="CDD" id="cd06577">
    <property type="entry name" value="PASTA_pknB"/>
    <property type="match status" value="3"/>
</dbReference>
<dbReference type="AlphaFoldDB" id="A0A3B1C6S4"/>
<dbReference type="Pfam" id="PF03793">
    <property type="entry name" value="PASTA"/>
    <property type="match status" value="3"/>
</dbReference>